<dbReference type="EMBL" id="BK016214">
    <property type="protein sequence ID" value="DAG02752.1"/>
    <property type="molecule type" value="Genomic_DNA"/>
</dbReference>
<keyword evidence="1" id="KW-0472">Membrane</keyword>
<keyword evidence="1" id="KW-1133">Transmembrane helix</keyword>
<sequence>MILKRDRSEVTSKPRKKTFLPEKSGAIPYMQFIRHFALGIFGYLGLFYCHFLR</sequence>
<evidence type="ECO:0000256" key="1">
    <source>
        <dbReference type="SAM" id="Phobius"/>
    </source>
</evidence>
<accession>A0A8S5V7S2</accession>
<evidence type="ECO:0000313" key="2">
    <source>
        <dbReference type="EMBL" id="DAG02752.1"/>
    </source>
</evidence>
<proteinExistence type="predicted"/>
<reference evidence="2" key="1">
    <citation type="journal article" date="2021" name="Proc. Natl. Acad. Sci. U.S.A.">
        <title>A Catalog of Tens of Thousands of Viruses from Human Metagenomes Reveals Hidden Associations with Chronic Diseases.</title>
        <authorList>
            <person name="Tisza M.J."/>
            <person name="Buck C.B."/>
        </authorList>
    </citation>
    <scope>NUCLEOTIDE SEQUENCE</scope>
    <source>
        <strain evidence="2">Ctiuu37</strain>
    </source>
</reference>
<feature type="transmembrane region" description="Helical" evidence="1">
    <location>
        <begin position="32"/>
        <end position="52"/>
    </location>
</feature>
<protein>
    <submittedName>
        <fullName evidence="2">Uncharacterized protein</fullName>
    </submittedName>
</protein>
<organism evidence="2">
    <name type="scientific">Siphoviridae sp. ctiuu37</name>
    <dbReference type="NCBI Taxonomy" id="2825628"/>
    <lineage>
        <taxon>Viruses</taxon>
        <taxon>Duplodnaviria</taxon>
        <taxon>Heunggongvirae</taxon>
        <taxon>Uroviricota</taxon>
        <taxon>Caudoviricetes</taxon>
    </lineage>
</organism>
<keyword evidence="1" id="KW-0812">Transmembrane</keyword>
<name>A0A8S5V7S2_9CAUD</name>